<reference evidence="1" key="1">
    <citation type="submission" date="2020-10" db="EMBL/GenBank/DDBJ databases">
        <authorList>
            <person name="Gilroy R."/>
        </authorList>
    </citation>
    <scope>NUCLEOTIDE SEQUENCE</scope>
    <source>
        <strain evidence="1">11159</strain>
    </source>
</reference>
<dbReference type="Proteomes" id="UP000823613">
    <property type="component" value="Unassembled WGS sequence"/>
</dbReference>
<name>A0A9D9GWZ4_9BACL</name>
<evidence type="ECO:0000313" key="1">
    <source>
        <dbReference type="EMBL" id="MBO8427058.1"/>
    </source>
</evidence>
<protein>
    <submittedName>
        <fullName evidence="1">Uncharacterized protein</fullName>
    </submittedName>
</protein>
<accession>A0A9D9GWZ4</accession>
<gene>
    <name evidence="1" type="ORF">IAC58_00645</name>
</gene>
<dbReference type="EMBL" id="JADIMY010000013">
    <property type="protein sequence ID" value="MBO8427058.1"/>
    <property type="molecule type" value="Genomic_DNA"/>
</dbReference>
<organism evidence="1 2">
    <name type="scientific">Candidatus Onthovivens merdipullorum</name>
    <dbReference type="NCBI Taxonomy" id="2840889"/>
    <lineage>
        <taxon>Bacteria</taxon>
        <taxon>Bacillati</taxon>
        <taxon>Bacillota</taxon>
        <taxon>Bacilli</taxon>
        <taxon>Bacillales</taxon>
        <taxon>Candidatus Onthovivens</taxon>
    </lineage>
</organism>
<reference evidence="1" key="2">
    <citation type="journal article" date="2021" name="PeerJ">
        <title>Extensive microbial diversity within the chicken gut microbiome revealed by metagenomics and culture.</title>
        <authorList>
            <person name="Gilroy R."/>
            <person name="Ravi A."/>
            <person name="Getino M."/>
            <person name="Pursley I."/>
            <person name="Horton D.L."/>
            <person name="Alikhan N.F."/>
            <person name="Baker D."/>
            <person name="Gharbi K."/>
            <person name="Hall N."/>
            <person name="Watson M."/>
            <person name="Adriaenssens E.M."/>
            <person name="Foster-Nyarko E."/>
            <person name="Jarju S."/>
            <person name="Secka A."/>
            <person name="Antonio M."/>
            <person name="Oren A."/>
            <person name="Chaudhuri R.R."/>
            <person name="La Ragione R."/>
            <person name="Hildebrand F."/>
            <person name="Pallen M.J."/>
        </authorList>
    </citation>
    <scope>NUCLEOTIDE SEQUENCE</scope>
    <source>
        <strain evidence="1">11159</strain>
    </source>
</reference>
<proteinExistence type="predicted"/>
<dbReference type="AlphaFoldDB" id="A0A9D9GWZ4"/>
<sequence>MRRKIYDTVDKISNNVKLRGRVWIDEFYIKDPRISYKDGETRKRGLSKDQICIAVAVDQYMQIFLKRIGNGHSSARKIYKAFKNIIEQKSPLIHIKAKIIICLLNN</sequence>
<evidence type="ECO:0000313" key="2">
    <source>
        <dbReference type="Proteomes" id="UP000823613"/>
    </source>
</evidence>
<comment type="caution">
    <text evidence="1">The sequence shown here is derived from an EMBL/GenBank/DDBJ whole genome shotgun (WGS) entry which is preliminary data.</text>
</comment>